<feature type="non-terminal residue" evidence="2">
    <location>
        <position position="50"/>
    </location>
</feature>
<evidence type="ECO:0000256" key="1">
    <source>
        <dbReference type="SAM" id="MobiDB-lite"/>
    </source>
</evidence>
<feature type="compositionally biased region" description="Basic and acidic residues" evidence="1">
    <location>
        <begin position="1"/>
        <end position="29"/>
    </location>
</feature>
<feature type="region of interest" description="Disordered" evidence="1">
    <location>
        <begin position="1"/>
        <end position="50"/>
    </location>
</feature>
<sequence length="50" mass="5693">EGQRGRPQGREDRPRVHGEGLHPRRRLGDEEAQAARRAQGRRQRQAAGLL</sequence>
<proteinExistence type="predicted"/>
<reference evidence="2" key="1">
    <citation type="submission" date="2020-02" db="EMBL/GenBank/DDBJ databases">
        <authorList>
            <person name="Meier V. D."/>
        </authorList>
    </citation>
    <scope>NUCLEOTIDE SEQUENCE</scope>
    <source>
        <strain evidence="2">AVDCRST_MAG67</strain>
    </source>
</reference>
<dbReference type="EMBL" id="CADCVQ010000149">
    <property type="protein sequence ID" value="CAA9524670.1"/>
    <property type="molecule type" value="Genomic_DNA"/>
</dbReference>
<accession>A0A6J4TK66</accession>
<organism evidence="2">
    <name type="scientific">uncultured Solirubrobacteraceae bacterium</name>
    <dbReference type="NCBI Taxonomy" id="1162706"/>
    <lineage>
        <taxon>Bacteria</taxon>
        <taxon>Bacillati</taxon>
        <taxon>Actinomycetota</taxon>
        <taxon>Thermoleophilia</taxon>
        <taxon>Solirubrobacterales</taxon>
        <taxon>Solirubrobacteraceae</taxon>
        <taxon>environmental samples</taxon>
    </lineage>
</organism>
<evidence type="ECO:0000313" key="2">
    <source>
        <dbReference type="EMBL" id="CAA9524670.1"/>
    </source>
</evidence>
<dbReference type="AlphaFoldDB" id="A0A6J4TK66"/>
<protein>
    <submittedName>
        <fullName evidence="2">Uncharacterized protein</fullName>
    </submittedName>
</protein>
<feature type="non-terminal residue" evidence="2">
    <location>
        <position position="1"/>
    </location>
</feature>
<name>A0A6J4TK66_9ACTN</name>
<gene>
    <name evidence="2" type="ORF">AVDCRST_MAG67-3529</name>
</gene>